<dbReference type="SUPFAM" id="SSF53448">
    <property type="entry name" value="Nucleotide-diphospho-sugar transferases"/>
    <property type="match status" value="1"/>
</dbReference>
<accession>A0A6C0B9X7</accession>
<proteinExistence type="predicted"/>
<protein>
    <recommendedName>
        <fullName evidence="2">Glycosyltransferase 2-like domain-containing protein</fullName>
    </recommendedName>
</protein>
<reference evidence="1" key="1">
    <citation type="journal article" date="2020" name="Nature">
        <title>Giant virus diversity and host interactions through global metagenomics.</title>
        <authorList>
            <person name="Schulz F."/>
            <person name="Roux S."/>
            <person name="Paez-Espino D."/>
            <person name="Jungbluth S."/>
            <person name="Walsh D.A."/>
            <person name="Denef V.J."/>
            <person name="McMahon K.D."/>
            <person name="Konstantinidis K.T."/>
            <person name="Eloe-Fadrosh E.A."/>
            <person name="Kyrpides N.C."/>
            <person name="Woyke T."/>
        </authorList>
    </citation>
    <scope>NUCLEOTIDE SEQUENCE</scope>
    <source>
        <strain evidence="1">GVMAG-M-3300010158-59</strain>
    </source>
</reference>
<dbReference type="AlphaFoldDB" id="A0A6C0B9X7"/>
<evidence type="ECO:0008006" key="2">
    <source>
        <dbReference type="Google" id="ProtNLM"/>
    </source>
</evidence>
<dbReference type="Gene3D" id="3.90.550.10">
    <property type="entry name" value="Spore Coat Polysaccharide Biosynthesis Protein SpsA, Chain A"/>
    <property type="match status" value="1"/>
</dbReference>
<organism evidence="1">
    <name type="scientific">viral metagenome</name>
    <dbReference type="NCBI Taxonomy" id="1070528"/>
    <lineage>
        <taxon>unclassified sequences</taxon>
        <taxon>metagenomes</taxon>
        <taxon>organismal metagenomes</taxon>
    </lineage>
</organism>
<dbReference type="EMBL" id="MN739104">
    <property type="protein sequence ID" value="QHS89045.1"/>
    <property type="molecule type" value="Genomic_DNA"/>
</dbReference>
<dbReference type="CDD" id="cd00761">
    <property type="entry name" value="Glyco_tranf_GTA_type"/>
    <property type="match status" value="1"/>
</dbReference>
<sequence>MKCCICGTVKNCGTYLDKIFLNMEIVGALFETYQIILYYDHSNDNTLSKLKIYKSLYPDRFQYYVNHEPLSSFRTYNIAKGRNVCLNMIKEKYSDYEYFIMMDCDEVCSGNIKPRVLFHYLQRNDWDALSFNHPGSYYDIWAFSKDPFFVGYNHFQNGHAIYINYITNIINNTAKDKLISCFSAFNGFAIYRTKKFLNCSYNGEFSLDYLPKQYIQKNSMFAGKLINKDAKEDCEHRRFHFQAIKENGARIRISPHCLFAKMQVFKKTLSFL</sequence>
<name>A0A6C0B9X7_9ZZZZ</name>
<evidence type="ECO:0000313" key="1">
    <source>
        <dbReference type="EMBL" id="QHS89045.1"/>
    </source>
</evidence>
<dbReference type="InterPro" id="IPR029044">
    <property type="entry name" value="Nucleotide-diphossugar_trans"/>
</dbReference>